<dbReference type="AlphaFoldDB" id="A0AAW1DRW1"/>
<dbReference type="PANTHER" id="PTHR13523:SF2">
    <property type="entry name" value="COILED-COIL-HELIX-COILED-COIL-HELIX DOMAIN CONTAINING 2, ISOFORM A-RELATED"/>
    <property type="match status" value="1"/>
</dbReference>
<name>A0AAW1DRW1_9HEMI</name>
<dbReference type="EMBL" id="JAPXFL010000001">
    <property type="protein sequence ID" value="KAK9512930.1"/>
    <property type="molecule type" value="Genomic_DNA"/>
</dbReference>
<comment type="caution">
    <text evidence="2">The sequence shown here is derived from an EMBL/GenBank/DDBJ whole genome shotgun (WGS) entry which is preliminary data.</text>
</comment>
<evidence type="ECO:0000313" key="2">
    <source>
        <dbReference type="EMBL" id="KAK9512930.1"/>
    </source>
</evidence>
<dbReference type="Proteomes" id="UP001461498">
    <property type="component" value="Unassembled WGS sequence"/>
</dbReference>
<gene>
    <name evidence="2" type="ORF">O3M35_001235</name>
</gene>
<evidence type="ECO:0000313" key="3">
    <source>
        <dbReference type="Proteomes" id="UP001461498"/>
    </source>
</evidence>
<feature type="compositionally biased region" description="Low complexity" evidence="1">
    <location>
        <begin position="22"/>
        <end position="31"/>
    </location>
</feature>
<evidence type="ECO:0008006" key="4">
    <source>
        <dbReference type="Google" id="ProtNLM"/>
    </source>
</evidence>
<dbReference type="GO" id="GO:0005634">
    <property type="term" value="C:nucleus"/>
    <property type="evidence" value="ECO:0007669"/>
    <property type="project" value="TreeGrafter"/>
</dbReference>
<dbReference type="InterPro" id="IPR055304">
    <property type="entry name" value="CHCHD2/10-like"/>
</dbReference>
<dbReference type="PANTHER" id="PTHR13523">
    <property type="entry name" value="COILED-COIL-HELIX-COILED-COIL-HELIX DOMAIN CONTAINING 2/NUR77"/>
    <property type="match status" value="1"/>
</dbReference>
<protein>
    <recommendedName>
        <fullName evidence="4">CHCH domain-containing protein</fullName>
    </recommendedName>
</protein>
<sequence>MSKKGPRTSGNSRRRSSPPPARSYSKAASPPASRPPAPVSSQGGTMIKDMAATAAGVALGSAIGHAVGAGVTGLLSGNGGGGTTVMAQPKYSPDQCSLEIMQLLQCAQEYDDITFCQAASNAFKKCLNAGVERSNET</sequence>
<evidence type="ECO:0000256" key="1">
    <source>
        <dbReference type="SAM" id="MobiDB-lite"/>
    </source>
</evidence>
<feature type="compositionally biased region" description="Basic residues" evidence="1">
    <location>
        <begin position="1"/>
        <end position="16"/>
    </location>
</feature>
<dbReference type="GO" id="GO:0007005">
    <property type="term" value="P:mitochondrion organization"/>
    <property type="evidence" value="ECO:0007669"/>
    <property type="project" value="InterPro"/>
</dbReference>
<reference evidence="2 3" key="1">
    <citation type="submission" date="2022-12" db="EMBL/GenBank/DDBJ databases">
        <title>Chromosome-level genome assembly of true bugs.</title>
        <authorList>
            <person name="Ma L."/>
            <person name="Li H."/>
        </authorList>
    </citation>
    <scope>NUCLEOTIDE SEQUENCE [LARGE SCALE GENOMIC DNA]</scope>
    <source>
        <strain evidence="2">Lab_2022b</strain>
    </source>
</reference>
<proteinExistence type="predicted"/>
<dbReference type="GO" id="GO:0005739">
    <property type="term" value="C:mitochondrion"/>
    <property type="evidence" value="ECO:0007669"/>
    <property type="project" value="TreeGrafter"/>
</dbReference>
<keyword evidence="3" id="KW-1185">Reference proteome</keyword>
<organism evidence="2 3">
    <name type="scientific">Rhynocoris fuscipes</name>
    <dbReference type="NCBI Taxonomy" id="488301"/>
    <lineage>
        <taxon>Eukaryota</taxon>
        <taxon>Metazoa</taxon>
        <taxon>Ecdysozoa</taxon>
        <taxon>Arthropoda</taxon>
        <taxon>Hexapoda</taxon>
        <taxon>Insecta</taxon>
        <taxon>Pterygota</taxon>
        <taxon>Neoptera</taxon>
        <taxon>Paraneoptera</taxon>
        <taxon>Hemiptera</taxon>
        <taxon>Heteroptera</taxon>
        <taxon>Panheteroptera</taxon>
        <taxon>Cimicomorpha</taxon>
        <taxon>Reduviidae</taxon>
        <taxon>Harpactorinae</taxon>
        <taxon>Harpactorini</taxon>
        <taxon>Rhynocoris</taxon>
    </lineage>
</organism>
<feature type="region of interest" description="Disordered" evidence="1">
    <location>
        <begin position="1"/>
        <end position="45"/>
    </location>
</feature>
<accession>A0AAW1DRW1</accession>